<sequence>VTLRKACAVRTSNVVLLVVGFQVNLLEGLKMTAVAIPFFLSMLLGRTIDLTTYNIGGEIYDHNEYEETPRNVLNSTYTVLQENVFPYSHIGLPADIVLRIKSDVLQSASGALGLDGLLKETSWKSNSVVIAVTSAVQTVLREIKKDAPLLDNWTTRIDSSQTHYVHAQVYGGWSIILYRFKCEHSGLEEEVRKLFTSVMGVSGRMDEKAVDLWQKAMSALNQNKDLKDRVNVEVHVYSSVPHSEAISSPDSILKGIRKFPEDVGKLGQPMYVELKPLHDLNHKFPVVRPDNDLEEYFLEVDEMYDDVRSTKRAMRKWMSRSLVELTDNEEERIANLFEHVSGCANLFHSIAREASIYKPMDKALFKSALFLYKKGLEKGGTSYRQLFLQMREDIDPDCKDEFSDKITGFLEVGDNERVEAGEMKEGLQGCKAMCLQEPKCRSIQYMEKLPVIVADPKIPTKAVLIMKVKQCWLYFRSSRTAQVVFEGHSRSGIYDRKCFKTEIY</sequence>
<name>A0A4Y2GKD6_ARAVE</name>
<protein>
    <submittedName>
        <fullName evidence="1">Uncharacterized protein</fullName>
    </submittedName>
</protein>
<dbReference type="OrthoDB" id="6427127at2759"/>
<keyword evidence="2" id="KW-1185">Reference proteome</keyword>
<reference evidence="1 2" key="1">
    <citation type="journal article" date="2019" name="Sci. Rep.">
        <title>Orb-weaving spider Araneus ventricosus genome elucidates the spidroin gene catalogue.</title>
        <authorList>
            <person name="Kono N."/>
            <person name="Nakamura H."/>
            <person name="Ohtoshi R."/>
            <person name="Moran D.A.P."/>
            <person name="Shinohara A."/>
            <person name="Yoshida Y."/>
            <person name="Fujiwara M."/>
            <person name="Mori M."/>
            <person name="Tomita M."/>
            <person name="Arakawa K."/>
        </authorList>
    </citation>
    <scope>NUCLEOTIDE SEQUENCE [LARGE SCALE GENOMIC DNA]</scope>
</reference>
<proteinExistence type="predicted"/>
<dbReference type="EMBL" id="BGPR01001434">
    <property type="protein sequence ID" value="GBM53821.1"/>
    <property type="molecule type" value="Genomic_DNA"/>
</dbReference>
<evidence type="ECO:0000313" key="2">
    <source>
        <dbReference type="Proteomes" id="UP000499080"/>
    </source>
</evidence>
<organism evidence="1 2">
    <name type="scientific">Araneus ventricosus</name>
    <name type="common">Orbweaver spider</name>
    <name type="synonym">Epeira ventricosa</name>
    <dbReference type="NCBI Taxonomy" id="182803"/>
    <lineage>
        <taxon>Eukaryota</taxon>
        <taxon>Metazoa</taxon>
        <taxon>Ecdysozoa</taxon>
        <taxon>Arthropoda</taxon>
        <taxon>Chelicerata</taxon>
        <taxon>Arachnida</taxon>
        <taxon>Araneae</taxon>
        <taxon>Araneomorphae</taxon>
        <taxon>Entelegynae</taxon>
        <taxon>Araneoidea</taxon>
        <taxon>Araneidae</taxon>
        <taxon>Araneus</taxon>
    </lineage>
</organism>
<evidence type="ECO:0000313" key="1">
    <source>
        <dbReference type="EMBL" id="GBM53821.1"/>
    </source>
</evidence>
<accession>A0A4Y2GKD6</accession>
<dbReference type="AlphaFoldDB" id="A0A4Y2GKD6"/>
<dbReference type="Proteomes" id="UP000499080">
    <property type="component" value="Unassembled WGS sequence"/>
</dbReference>
<gene>
    <name evidence="1" type="ORF">AVEN_24099-2_1</name>
</gene>
<feature type="non-terminal residue" evidence="1">
    <location>
        <position position="1"/>
    </location>
</feature>
<comment type="caution">
    <text evidence="1">The sequence shown here is derived from an EMBL/GenBank/DDBJ whole genome shotgun (WGS) entry which is preliminary data.</text>
</comment>